<evidence type="ECO:0000313" key="3">
    <source>
        <dbReference type="Proteomes" id="UP001196413"/>
    </source>
</evidence>
<protein>
    <submittedName>
        <fullName evidence="2">Uncharacterized protein</fullName>
    </submittedName>
</protein>
<feature type="transmembrane region" description="Helical" evidence="1">
    <location>
        <begin position="45"/>
        <end position="64"/>
    </location>
</feature>
<proteinExistence type="predicted"/>
<dbReference type="AlphaFoldDB" id="A0AAD5M0B9"/>
<evidence type="ECO:0000313" key="2">
    <source>
        <dbReference type="EMBL" id="KAJ1348263.1"/>
    </source>
</evidence>
<dbReference type="EMBL" id="JAHQIW010000466">
    <property type="protein sequence ID" value="KAJ1348263.1"/>
    <property type="molecule type" value="Genomic_DNA"/>
</dbReference>
<sequence length="80" mass="9245">MSWRRRSRDKETIGERAGVWTTREDRAVQVSTKMPIKWSSIIDEYFVVSTISIPVYAYVLYVIITSNLEAVQSHFSTSSL</sequence>
<keyword evidence="1" id="KW-0472">Membrane</keyword>
<reference evidence="2" key="1">
    <citation type="submission" date="2021-06" db="EMBL/GenBank/DDBJ databases">
        <title>Parelaphostrongylus tenuis whole genome reference sequence.</title>
        <authorList>
            <person name="Garwood T.J."/>
            <person name="Larsen P.A."/>
            <person name="Fountain-Jones N.M."/>
            <person name="Garbe J.R."/>
            <person name="Macchietto M.G."/>
            <person name="Kania S.A."/>
            <person name="Gerhold R.W."/>
            <person name="Richards J.E."/>
            <person name="Wolf T.M."/>
        </authorList>
    </citation>
    <scope>NUCLEOTIDE SEQUENCE</scope>
    <source>
        <strain evidence="2">MNPRO001-30</strain>
        <tissue evidence="2">Meninges</tissue>
    </source>
</reference>
<accession>A0AAD5M0B9</accession>
<evidence type="ECO:0000256" key="1">
    <source>
        <dbReference type="SAM" id="Phobius"/>
    </source>
</evidence>
<keyword evidence="1" id="KW-1133">Transmembrane helix</keyword>
<keyword evidence="1" id="KW-0812">Transmembrane</keyword>
<comment type="caution">
    <text evidence="2">The sequence shown here is derived from an EMBL/GenBank/DDBJ whole genome shotgun (WGS) entry which is preliminary data.</text>
</comment>
<gene>
    <name evidence="2" type="ORF">KIN20_003521</name>
</gene>
<name>A0AAD5M0B9_PARTN</name>
<keyword evidence="3" id="KW-1185">Reference proteome</keyword>
<organism evidence="2 3">
    <name type="scientific">Parelaphostrongylus tenuis</name>
    <name type="common">Meningeal worm</name>
    <dbReference type="NCBI Taxonomy" id="148309"/>
    <lineage>
        <taxon>Eukaryota</taxon>
        <taxon>Metazoa</taxon>
        <taxon>Ecdysozoa</taxon>
        <taxon>Nematoda</taxon>
        <taxon>Chromadorea</taxon>
        <taxon>Rhabditida</taxon>
        <taxon>Rhabditina</taxon>
        <taxon>Rhabditomorpha</taxon>
        <taxon>Strongyloidea</taxon>
        <taxon>Metastrongylidae</taxon>
        <taxon>Parelaphostrongylus</taxon>
    </lineage>
</organism>
<dbReference type="Proteomes" id="UP001196413">
    <property type="component" value="Unassembled WGS sequence"/>
</dbReference>